<keyword evidence="1" id="KW-0472">Membrane</keyword>
<evidence type="ECO:0000313" key="3">
    <source>
        <dbReference type="Proteomes" id="UP001199659"/>
    </source>
</evidence>
<keyword evidence="1" id="KW-0812">Transmembrane</keyword>
<dbReference type="InterPro" id="IPR051612">
    <property type="entry name" value="Teichoic_Acid_Biosynth"/>
</dbReference>
<evidence type="ECO:0000256" key="1">
    <source>
        <dbReference type="SAM" id="Phobius"/>
    </source>
</evidence>
<keyword evidence="1" id="KW-1133">Transmembrane helix</keyword>
<evidence type="ECO:0000313" key="2">
    <source>
        <dbReference type="EMBL" id="UGS39895.1"/>
    </source>
</evidence>
<dbReference type="Gene3D" id="3.40.50.12580">
    <property type="match status" value="1"/>
</dbReference>
<dbReference type="InterPro" id="IPR043148">
    <property type="entry name" value="TagF_C"/>
</dbReference>
<dbReference type="SUPFAM" id="SSF53756">
    <property type="entry name" value="UDP-Glycosyltransferase/glycogen phosphorylase"/>
    <property type="match status" value="1"/>
</dbReference>
<organism evidence="2 3">
    <name type="scientific">Pseudocitrobacter corydidari</name>
    <dbReference type="NCBI Taxonomy" id="2891570"/>
    <lineage>
        <taxon>Bacteria</taxon>
        <taxon>Pseudomonadati</taxon>
        <taxon>Pseudomonadota</taxon>
        <taxon>Gammaproteobacteria</taxon>
        <taxon>Enterobacterales</taxon>
        <taxon>Enterobacteriaceae</taxon>
        <taxon>Pseudocitrobacter</taxon>
    </lineage>
</organism>
<protein>
    <recommendedName>
        <fullName evidence="4">CDP-glycerol:poly(Glycerophosphate) glycerophosphotransferase</fullName>
    </recommendedName>
</protein>
<dbReference type="EMBL" id="CP087880">
    <property type="protein sequence ID" value="UGS39895.1"/>
    <property type="molecule type" value="Genomic_DNA"/>
</dbReference>
<keyword evidence="3" id="KW-1185">Reference proteome</keyword>
<dbReference type="PANTHER" id="PTHR37316:SF3">
    <property type="entry name" value="TEICHOIC ACID GLYCEROL-PHOSPHATE TRANSFERASE"/>
    <property type="match status" value="1"/>
</dbReference>
<proteinExistence type="predicted"/>
<reference evidence="2 3" key="1">
    <citation type="journal article" date="2022" name="Int. J. Syst. Evol. Microbiol.">
        <title>Pseudocitrobacter corydidari sp. nov., isolated from the Asian emerald cockroach Corydidarum magnifica.</title>
        <authorList>
            <person name="Guzman J."/>
            <person name="Poehlein A."/>
            <person name="Glaeser S.P."/>
            <person name="Schwengers O."/>
            <person name="Blom J."/>
            <person name="Hollensteiner J."/>
            <person name="Kampfer P."/>
            <person name="Vilcinskas A."/>
        </authorList>
    </citation>
    <scope>NUCLEOTIDE SEQUENCE [LARGE SCALE GENOMIC DNA]</scope>
    <source>
        <strain evidence="2">G163CM</strain>
    </source>
</reference>
<dbReference type="InterPro" id="IPR007554">
    <property type="entry name" value="Glycerophosphate_synth"/>
</dbReference>
<sequence>MNHILRFAISLFSLPIVFILRPFITKNKYLFYSPLGLKGNIKYLYDYYKEKGECCEFIDISQITLKQQIKLVFNFAKTRAVFLTHGLGRLPLACFLVPRVQLWHGFPLKNILLNSPYDLNKFSFIGFNKVYKLLYRLRIYFSYTYLVTSDSLMGRRLANSFRYNDNKVLFFGVPSQEVAESKIKKNKDNLLKILYLPTWRDGSDDIKDILLKMKTAFENKFSTDNEINLIIKLHPYELKRIDVKKLESTNVKFINSDVCDMVDFYSEFDCLITDYSSACFEFAPVSKSVIFYTPDIDRYMNNRGFDEHMNMMIRKLGIRDVDDLLAALLQLKNNDKFFALDYTTYVGSSKGCMESIYAKFK</sequence>
<gene>
    <name evidence="2" type="ORF">G163CM_05800</name>
</gene>
<dbReference type="Pfam" id="PF04464">
    <property type="entry name" value="Glyphos_transf"/>
    <property type="match status" value="1"/>
</dbReference>
<accession>A0ABY3S2I1</accession>
<dbReference type="Proteomes" id="UP001199659">
    <property type="component" value="Chromosome"/>
</dbReference>
<dbReference type="RefSeq" id="WP_231826861.1">
    <property type="nucleotide sequence ID" value="NZ_CP087880.1"/>
</dbReference>
<dbReference type="PANTHER" id="PTHR37316">
    <property type="entry name" value="TEICHOIC ACID GLYCEROL-PHOSPHATE PRIMASE"/>
    <property type="match status" value="1"/>
</dbReference>
<evidence type="ECO:0008006" key="4">
    <source>
        <dbReference type="Google" id="ProtNLM"/>
    </source>
</evidence>
<feature type="transmembrane region" description="Helical" evidence="1">
    <location>
        <begin position="7"/>
        <end position="24"/>
    </location>
</feature>
<name>A0ABY3S2I1_9ENTR</name>